<accession>A0ABY5RUC4</accession>
<keyword evidence="5 6" id="KW-0472">Membrane</keyword>
<organism evidence="8 9">
    <name type="scientific">Microvirga terrae</name>
    <dbReference type="NCBI Taxonomy" id="2740529"/>
    <lineage>
        <taxon>Bacteria</taxon>
        <taxon>Pseudomonadati</taxon>
        <taxon>Pseudomonadota</taxon>
        <taxon>Alphaproteobacteria</taxon>
        <taxon>Hyphomicrobiales</taxon>
        <taxon>Methylobacteriaceae</taxon>
        <taxon>Microvirga</taxon>
    </lineage>
</organism>
<keyword evidence="3 6" id="KW-0812">Transmembrane</keyword>
<protein>
    <submittedName>
        <fullName evidence="8">GtrA family protein</fullName>
    </submittedName>
</protein>
<dbReference type="PANTHER" id="PTHR38459:SF1">
    <property type="entry name" value="PROPHAGE BACTOPRENOL-LINKED GLUCOSE TRANSLOCASE HOMOLOG"/>
    <property type="match status" value="1"/>
</dbReference>
<evidence type="ECO:0000256" key="5">
    <source>
        <dbReference type="ARBA" id="ARBA00023136"/>
    </source>
</evidence>
<dbReference type="InterPro" id="IPR007267">
    <property type="entry name" value="GtrA_DPMS_TM"/>
</dbReference>
<dbReference type="RefSeq" id="WP_259060506.1">
    <property type="nucleotide sequence ID" value="NZ_CP102845.1"/>
</dbReference>
<reference evidence="8" key="1">
    <citation type="submission" date="2022-08" db="EMBL/GenBank/DDBJ databases">
        <title>Microvirga terrae sp. nov., isolated from soil.</title>
        <authorList>
            <person name="Kim K.H."/>
            <person name="Seo Y.L."/>
            <person name="Kim J.M."/>
            <person name="Lee J.K."/>
            <person name="Han D.M."/>
            <person name="Jeon C.O."/>
        </authorList>
    </citation>
    <scope>NUCLEOTIDE SEQUENCE</scope>
    <source>
        <strain evidence="8">R24</strain>
    </source>
</reference>
<sequence length="131" mass="14547">MITSRPLQRLIRQFTAFFGVGLAAAVAHYGLLIALVEGGAAHPVPATLAGYVAGGLVSYLLNRKHTYESDRPHREATWRFALVAFVGFLVTWFLMHAFTVWLGGPYLPSQVITTGVVMLWSFLAHKRWTFA</sequence>
<dbReference type="PANTHER" id="PTHR38459">
    <property type="entry name" value="PROPHAGE BACTOPRENOL-LINKED GLUCOSE TRANSLOCASE HOMOLOG"/>
    <property type="match status" value="1"/>
</dbReference>
<evidence type="ECO:0000256" key="6">
    <source>
        <dbReference type="SAM" id="Phobius"/>
    </source>
</evidence>
<feature type="domain" description="GtrA/DPMS transmembrane" evidence="7">
    <location>
        <begin position="17"/>
        <end position="130"/>
    </location>
</feature>
<comment type="similarity">
    <text evidence="2">Belongs to the GtrA family.</text>
</comment>
<keyword evidence="4 6" id="KW-1133">Transmembrane helix</keyword>
<gene>
    <name evidence="8" type="ORF">HPT29_006900</name>
</gene>
<dbReference type="EMBL" id="CP102845">
    <property type="protein sequence ID" value="UVF20850.1"/>
    <property type="molecule type" value="Genomic_DNA"/>
</dbReference>
<keyword evidence="9" id="KW-1185">Reference proteome</keyword>
<evidence type="ECO:0000256" key="2">
    <source>
        <dbReference type="ARBA" id="ARBA00009399"/>
    </source>
</evidence>
<feature type="transmembrane region" description="Helical" evidence="6">
    <location>
        <begin position="107"/>
        <end position="125"/>
    </location>
</feature>
<evidence type="ECO:0000256" key="3">
    <source>
        <dbReference type="ARBA" id="ARBA00022692"/>
    </source>
</evidence>
<dbReference type="Pfam" id="PF04138">
    <property type="entry name" value="GtrA_DPMS_TM"/>
    <property type="match status" value="1"/>
</dbReference>
<evidence type="ECO:0000313" key="9">
    <source>
        <dbReference type="Proteomes" id="UP001017257"/>
    </source>
</evidence>
<comment type="subcellular location">
    <subcellularLocation>
        <location evidence="1">Membrane</location>
        <topology evidence="1">Multi-pass membrane protein</topology>
    </subcellularLocation>
</comment>
<evidence type="ECO:0000256" key="1">
    <source>
        <dbReference type="ARBA" id="ARBA00004141"/>
    </source>
</evidence>
<evidence type="ECO:0000313" key="8">
    <source>
        <dbReference type="EMBL" id="UVF20850.1"/>
    </source>
</evidence>
<dbReference type="Proteomes" id="UP001017257">
    <property type="component" value="Chromosome"/>
</dbReference>
<proteinExistence type="inferred from homology"/>
<feature type="transmembrane region" description="Helical" evidence="6">
    <location>
        <begin position="82"/>
        <end position="101"/>
    </location>
</feature>
<evidence type="ECO:0000256" key="4">
    <source>
        <dbReference type="ARBA" id="ARBA00022989"/>
    </source>
</evidence>
<name>A0ABY5RUC4_9HYPH</name>
<feature type="transmembrane region" description="Helical" evidence="6">
    <location>
        <begin position="42"/>
        <end position="61"/>
    </location>
</feature>
<dbReference type="InterPro" id="IPR051401">
    <property type="entry name" value="GtrA_CellWall_Glycosyl"/>
</dbReference>
<feature type="transmembrane region" description="Helical" evidence="6">
    <location>
        <begin position="14"/>
        <end position="36"/>
    </location>
</feature>
<evidence type="ECO:0000259" key="7">
    <source>
        <dbReference type="Pfam" id="PF04138"/>
    </source>
</evidence>